<keyword evidence="6" id="KW-1185">Reference proteome</keyword>
<keyword evidence="3" id="KW-0732">Signal</keyword>
<dbReference type="GO" id="GO:0005576">
    <property type="term" value="C:extracellular region"/>
    <property type="evidence" value="ECO:0007669"/>
    <property type="project" value="UniProtKB-SubCell"/>
</dbReference>
<evidence type="ECO:0000259" key="4">
    <source>
        <dbReference type="Pfam" id="PF12708"/>
    </source>
</evidence>
<evidence type="ECO:0000313" key="5">
    <source>
        <dbReference type="EMBL" id="EAW15640.1"/>
    </source>
</evidence>
<dbReference type="InterPro" id="IPR011050">
    <property type="entry name" value="Pectin_lyase_fold/virulence"/>
</dbReference>
<evidence type="ECO:0000256" key="2">
    <source>
        <dbReference type="ARBA" id="ARBA00022525"/>
    </source>
</evidence>
<gene>
    <name evidence="5" type="ORF">NFIA_049810</name>
</gene>
<dbReference type="KEGG" id="nfi:NFIA_049810"/>
<dbReference type="Pfam" id="PF12708">
    <property type="entry name" value="Pect-lyase_RHGA_epim"/>
    <property type="match status" value="1"/>
</dbReference>
<feature type="domain" description="Rhamnogalacturonase A/B/Epimerase-like pectate lyase" evidence="4">
    <location>
        <begin position="19"/>
        <end position="101"/>
    </location>
</feature>
<accession>A1DLG9</accession>
<dbReference type="InterPro" id="IPR012334">
    <property type="entry name" value="Pectin_lyas_fold"/>
</dbReference>
<dbReference type="STRING" id="331117.A1DLG9"/>
<dbReference type="OrthoDB" id="1046782at2759"/>
<sequence length="102" mass="11579">MVKYGFVWRRFNWGAGQYRSINKAIRTSSSVTGALVYFPPGKYQVSSSIVAMYNSQLVGDTTDLPTIRAASSLLAWVGDGAEWYINENNFFRQARNFIIDIR</sequence>
<organism evidence="5 6">
    <name type="scientific">Neosartorya fischeri (strain ATCC 1020 / DSM 3700 / CBS 544.65 / FGSC A1164 / JCM 1740 / NRRL 181 / WB 181)</name>
    <name type="common">Aspergillus fischerianus</name>
    <dbReference type="NCBI Taxonomy" id="331117"/>
    <lineage>
        <taxon>Eukaryota</taxon>
        <taxon>Fungi</taxon>
        <taxon>Dikarya</taxon>
        <taxon>Ascomycota</taxon>
        <taxon>Pezizomycotina</taxon>
        <taxon>Eurotiomycetes</taxon>
        <taxon>Eurotiomycetidae</taxon>
        <taxon>Eurotiales</taxon>
        <taxon>Aspergillaceae</taxon>
        <taxon>Aspergillus</taxon>
        <taxon>Aspergillus subgen. Fumigati</taxon>
    </lineage>
</organism>
<dbReference type="GeneID" id="4584051"/>
<evidence type="ECO:0000256" key="3">
    <source>
        <dbReference type="ARBA" id="ARBA00022729"/>
    </source>
</evidence>
<dbReference type="RefSeq" id="XP_001257537.1">
    <property type="nucleotide sequence ID" value="XM_001257536.1"/>
</dbReference>
<name>A1DLG9_NEOFI</name>
<comment type="subcellular location">
    <subcellularLocation>
        <location evidence="1">Secreted</location>
    </subcellularLocation>
</comment>
<proteinExistence type="predicted"/>
<dbReference type="SUPFAM" id="SSF51126">
    <property type="entry name" value="Pectin lyase-like"/>
    <property type="match status" value="1"/>
</dbReference>
<evidence type="ECO:0000313" key="6">
    <source>
        <dbReference type="Proteomes" id="UP000006702"/>
    </source>
</evidence>
<dbReference type="InterPro" id="IPR024535">
    <property type="entry name" value="RHGA/B-epi-like_pectate_lyase"/>
</dbReference>
<keyword evidence="2" id="KW-0964">Secreted</keyword>
<reference evidence="6" key="1">
    <citation type="journal article" date="2008" name="PLoS Genet.">
        <title>Genomic islands in the pathogenic filamentous fungus Aspergillus fumigatus.</title>
        <authorList>
            <person name="Fedorova N.D."/>
            <person name="Khaldi N."/>
            <person name="Joardar V.S."/>
            <person name="Maiti R."/>
            <person name="Amedeo P."/>
            <person name="Anderson M.J."/>
            <person name="Crabtree J."/>
            <person name="Silva J.C."/>
            <person name="Badger J.H."/>
            <person name="Albarraq A."/>
            <person name="Angiuoli S."/>
            <person name="Bussey H."/>
            <person name="Bowyer P."/>
            <person name="Cotty P.J."/>
            <person name="Dyer P.S."/>
            <person name="Egan A."/>
            <person name="Galens K."/>
            <person name="Fraser-Liggett C.M."/>
            <person name="Haas B.J."/>
            <person name="Inman J.M."/>
            <person name="Kent R."/>
            <person name="Lemieux S."/>
            <person name="Malavazi I."/>
            <person name="Orvis J."/>
            <person name="Roemer T."/>
            <person name="Ronning C.M."/>
            <person name="Sundaram J.P."/>
            <person name="Sutton G."/>
            <person name="Turner G."/>
            <person name="Venter J.C."/>
            <person name="White O.R."/>
            <person name="Whitty B.R."/>
            <person name="Youngman P."/>
            <person name="Wolfe K.H."/>
            <person name="Goldman G.H."/>
            <person name="Wortman J.R."/>
            <person name="Jiang B."/>
            <person name="Denning D.W."/>
            <person name="Nierman W.C."/>
        </authorList>
    </citation>
    <scope>NUCLEOTIDE SEQUENCE [LARGE SCALE GENOMIC DNA]</scope>
    <source>
        <strain evidence="6">ATCC 1020 / DSM 3700 / CBS 544.65 / FGSC A1164 / JCM 1740 / NRRL 181 / WB 181</strain>
    </source>
</reference>
<dbReference type="VEuPathDB" id="FungiDB:NFIA_049810"/>
<dbReference type="EMBL" id="DS027698">
    <property type="protein sequence ID" value="EAW15640.1"/>
    <property type="molecule type" value="Genomic_DNA"/>
</dbReference>
<protein>
    <recommendedName>
        <fullName evidence="4">Rhamnogalacturonase A/B/Epimerase-like pectate lyase domain-containing protein</fullName>
    </recommendedName>
</protein>
<evidence type="ECO:0000256" key="1">
    <source>
        <dbReference type="ARBA" id="ARBA00004613"/>
    </source>
</evidence>
<dbReference type="Gene3D" id="2.160.20.10">
    <property type="entry name" value="Single-stranded right-handed beta-helix, Pectin lyase-like"/>
    <property type="match status" value="1"/>
</dbReference>
<dbReference type="Proteomes" id="UP000006702">
    <property type="component" value="Unassembled WGS sequence"/>
</dbReference>
<dbReference type="AlphaFoldDB" id="A1DLG9"/>
<dbReference type="HOGENOM" id="CLU_2278203_0_0_1"/>